<sequence length="66" mass="7758">MTFYFLNLSIKTCSLIVSHDKQKRHREHKANGRFFVHCAFLIFLLTAVLKKNSLVMSVDTWISCRL</sequence>
<keyword evidence="1" id="KW-0472">Membrane</keyword>
<organism evidence="2">
    <name type="scientific">Anguilla anguilla</name>
    <name type="common">European freshwater eel</name>
    <name type="synonym">Muraena anguilla</name>
    <dbReference type="NCBI Taxonomy" id="7936"/>
    <lineage>
        <taxon>Eukaryota</taxon>
        <taxon>Metazoa</taxon>
        <taxon>Chordata</taxon>
        <taxon>Craniata</taxon>
        <taxon>Vertebrata</taxon>
        <taxon>Euteleostomi</taxon>
        <taxon>Actinopterygii</taxon>
        <taxon>Neopterygii</taxon>
        <taxon>Teleostei</taxon>
        <taxon>Anguilliformes</taxon>
        <taxon>Anguillidae</taxon>
        <taxon>Anguilla</taxon>
    </lineage>
</organism>
<protein>
    <submittedName>
        <fullName evidence="2">Uncharacterized protein</fullName>
    </submittedName>
</protein>
<feature type="transmembrane region" description="Helical" evidence="1">
    <location>
        <begin position="30"/>
        <end position="49"/>
    </location>
</feature>
<evidence type="ECO:0000313" key="2">
    <source>
        <dbReference type="EMBL" id="JAI01907.1"/>
    </source>
</evidence>
<evidence type="ECO:0000256" key="1">
    <source>
        <dbReference type="SAM" id="Phobius"/>
    </source>
</evidence>
<dbReference type="EMBL" id="GBXM01006671">
    <property type="protein sequence ID" value="JAI01907.1"/>
    <property type="molecule type" value="Transcribed_RNA"/>
</dbReference>
<keyword evidence="1" id="KW-0812">Transmembrane</keyword>
<keyword evidence="1" id="KW-1133">Transmembrane helix</keyword>
<proteinExistence type="predicted"/>
<name>A0A0E9XHK5_ANGAN</name>
<reference evidence="2" key="2">
    <citation type="journal article" date="2015" name="Fish Shellfish Immunol.">
        <title>Early steps in the European eel (Anguilla anguilla)-Vibrio vulnificus interaction in the gills: Role of the RtxA13 toxin.</title>
        <authorList>
            <person name="Callol A."/>
            <person name="Pajuelo D."/>
            <person name="Ebbesson L."/>
            <person name="Teles M."/>
            <person name="MacKenzie S."/>
            <person name="Amaro C."/>
        </authorList>
    </citation>
    <scope>NUCLEOTIDE SEQUENCE</scope>
</reference>
<accession>A0A0E9XHK5</accession>
<reference evidence="2" key="1">
    <citation type="submission" date="2014-11" db="EMBL/GenBank/DDBJ databases">
        <authorList>
            <person name="Amaro Gonzalez C."/>
        </authorList>
    </citation>
    <scope>NUCLEOTIDE SEQUENCE</scope>
</reference>
<dbReference type="AlphaFoldDB" id="A0A0E9XHK5"/>